<evidence type="ECO:0000313" key="1">
    <source>
        <dbReference type="EMBL" id="KAI4802778.1"/>
    </source>
</evidence>
<protein>
    <submittedName>
        <fullName evidence="1">Uncharacterized protein</fullName>
    </submittedName>
</protein>
<organism evidence="1 2">
    <name type="scientific">Chaenocephalus aceratus</name>
    <name type="common">Blackfin icefish</name>
    <name type="synonym">Chaenichthys aceratus</name>
    <dbReference type="NCBI Taxonomy" id="36190"/>
    <lineage>
        <taxon>Eukaryota</taxon>
        <taxon>Metazoa</taxon>
        <taxon>Chordata</taxon>
        <taxon>Craniata</taxon>
        <taxon>Vertebrata</taxon>
        <taxon>Euteleostomi</taxon>
        <taxon>Actinopterygii</taxon>
        <taxon>Neopterygii</taxon>
        <taxon>Teleostei</taxon>
        <taxon>Neoteleostei</taxon>
        <taxon>Acanthomorphata</taxon>
        <taxon>Eupercaria</taxon>
        <taxon>Perciformes</taxon>
        <taxon>Notothenioidei</taxon>
        <taxon>Channichthyidae</taxon>
        <taxon>Chaenocephalus</taxon>
    </lineage>
</organism>
<keyword evidence="2" id="KW-1185">Reference proteome</keyword>
<feature type="non-terminal residue" evidence="1">
    <location>
        <position position="1"/>
    </location>
</feature>
<gene>
    <name evidence="1" type="ORF">KUCAC02_006354</name>
</gene>
<name>A0ACB9VS61_CHAAC</name>
<evidence type="ECO:0000313" key="2">
    <source>
        <dbReference type="Proteomes" id="UP001057452"/>
    </source>
</evidence>
<proteinExistence type="predicted"/>
<accession>A0ACB9VS61</accession>
<dbReference type="Proteomes" id="UP001057452">
    <property type="component" value="Chromosome 23"/>
</dbReference>
<comment type="caution">
    <text evidence="1">The sequence shown here is derived from an EMBL/GenBank/DDBJ whole genome shotgun (WGS) entry which is preliminary data.</text>
</comment>
<feature type="non-terminal residue" evidence="1">
    <location>
        <position position="65"/>
    </location>
</feature>
<reference evidence="1" key="1">
    <citation type="submission" date="2022-05" db="EMBL/GenBank/DDBJ databases">
        <title>Chromosome-level genome of Chaenocephalus aceratus.</title>
        <authorList>
            <person name="Park H."/>
        </authorList>
    </citation>
    <scope>NUCLEOTIDE SEQUENCE</scope>
    <source>
        <strain evidence="1">KU_202001</strain>
    </source>
</reference>
<dbReference type="EMBL" id="CM043807">
    <property type="protein sequence ID" value="KAI4802778.1"/>
    <property type="molecule type" value="Genomic_DNA"/>
</dbReference>
<sequence length="65" mass="7455">VCPERKLRGETAAPWCPHACCTQLWQRLGWFRLRGDYRLPPPPASPIIRRSISTLHSQQHAAAQH</sequence>